<dbReference type="PROSITE" id="PS50011">
    <property type="entry name" value="PROTEIN_KINASE_DOM"/>
    <property type="match status" value="1"/>
</dbReference>
<keyword evidence="3" id="KW-1185">Reference proteome</keyword>
<keyword evidence="2" id="KW-0808">Transferase</keyword>
<organism evidence="2 3">
    <name type="scientific">Armillaria borealis</name>
    <dbReference type="NCBI Taxonomy" id="47425"/>
    <lineage>
        <taxon>Eukaryota</taxon>
        <taxon>Fungi</taxon>
        <taxon>Dikarya</taxon>
        <taxon>Basidiomycota</taxon>
        <taxon>Agaricomycotina</taxon>
        <taxon>Agaricomycetes</taxon>
        <taxon>Agaricomycetidae</taxon>
        <taxon>Agaricales</taxon>
        <taxon>Marasmiineae</taxon>
        <taxon>Physalacriaceae</taxon>
        <taxon>Armillaria</taxon>
    </lineage>
</organism>
<dbReference type="Gene3D" id="1.10.510.10">
    <property type="entry name" value="Transferase(Phosphotransferase) domain 1"/>
    <property type="match status" value="1"/>
</dbReference>
<dbReference type="InterPro" id="IPR011009">
    <property type="entry name" value="Kinase-like_dom_sf"/>
</dbReference>
<keyword evidence="2" id="KW-0418">Kinase</keyword>
<comment type="caution">
    <text evidence="2">The sequence shown here is derived from an EMBL/GenBank/DDBJ whole genome shotgun (WGS) entry which is preliminary data.</text>
</comment>
<proteinExistence type="predicted"/>
<reference evidence="2" key="1">
    <citation type="submission" date="2023-06" db="EMBL/GenBank/DDBJ databases">
        <authorList>
            <consortium name="Lawrence Berkeley National Laboratory"/>
            <person name="Ahrendt S."/>
            <person name="Sahu N."/>
            <person name="Indic B."/>
            <person name="Wong-Bajracharya J."/>
            <person name="Merenyi Z."/>
            <person name="Ke H.-M."/>
            <person name="Monk M."/>
            <person name="Kocsube S."/>
            <person name="Drula E."/>
            <person name="Lipzen A."/>
            <person name="Balint B."/>
            <person name="Henrissat B."/>
            <person name="Andreopoulos B."/>
            <person name="Martin F.M."/>
            <person name="Harder C.B."/>
            <person name="Rigling D."/>
            <person name="Ford K.L."/>
            <person name="Foster G.D."/>
            <person name="Pangilinan J."/>
            <person name="Papanicolaou A."/>
            <person name="Barry K."/>
            <person name="LaButti K."/>
            <person name="Viragh M."/>
            <person name="Koriabine M."/>
            <person name="Yan M."/>
            <person name="Riley R."/>
            <person name="Champramary S."/>
            <person name="Plett K.L."/>
            <person name="Tsai I.J."/>
            <person name="Slot J."/>
            <person name="Sipos G."/>
            <person name="Plett J."/>
            <person name="Nagy L.G."/>
            <person name="Grigoriev I.V."/>
        </authorList>
    </citation>
    <scope>NUCLEOTIDE SEQUENCE</scope>
    <source>
        <strain evidence="2">FPL87.14</strain>
    </source>
</reference>
<dbReference type="Proteomes" id="UP001175226">
    <property type="component" value="Unassembled WGS sequence"/>
</dbReference>
<evidence type="ECO:0000259" key="1">
    <source>
        <dbReference type="PROSITE" id="PS50011"/>
    </source>
</evidence>
<accession>A0AA39JM07</accession>
<dbReference type="EMBL" id="JAUEPT010000017">
    <property type="protein sequence ID" value="KAK0445118.1"/>
    <property type="molecule type" value="Genomic_DNA"/>
</dbReference>
<dbReference type="InterPro" id="IPR000719">
    <property type="entry name" value="Prot_kinase_dom"/>
</dbReference>
<gene>
    <name evidence="2" type="ORF">EV421DRAFT_2054983</name>
</gene>
<dbReference type="GO" id="GO:0004672">
    <property type="term" value="F:protein kinase activity"/>
    <property type="evidence" value="ECO:0007669"/>
    <property type="project" value="InterPro"/>
</dbReference>
<feature type="domain" description="Protein kinase" evidence="1">
    <location>
        <begin position="1"/>
        <end position="252"/>
    </location>
</feature>
<evidence type="ECO:0000313" key="2">
    <source>
        <dbReference type="EMBL" id="KAK0445118.1"/>
    </source>
</evidence>
<evidence type="ECO:0000313" key="3">
    <source>
        <dbReference type="Proteomes" id="UP001175226"/>
    </source>
</evidence>
<dbReference type="SUPFAM" id="SSF56112">
    <property type="entry name" value="Protein kinase-like (PK-like)"/>
    <property type="match status" value="1"/>
</dbReference>
<name>A0AA39JM07_9AGAR</name>
<dbReference type="GO" id="GO:0005524">
    <property type="term" value="F:ATP binding"/>
    <property type="evidence" value="ECO:0007669"/>
    <property type="project" value="InterPro"/>
</dbReference>
<sequence length="274" mass="31800">MIRIITADGEGHDTLRIVKKICTGEEGLLSSNHALPLLEVFEYNDLTFGVFPRVAVSLSRSINSWLKNTIEDIMDMLMQAIEGIVFIHGRHRIAHRDLFLSNFLLEWHPNTLDPDVKRRVFTRPRVYLIDFKTAVDFPENSTPEERVVTRYPFPLDSYGRPVAPEFQVSDTYDPFALDIWQFGSDLMRFHSTIWEIDEILESMRNEDPRSRPMAAEFLDRLDAVVSGIPPALLRKKPVELPEEPYVMSDSLYRRLVANRERFEAETKERMQTGS</sequence>
<dbReference type="AlphaFoldDB" id="A0AA39JM07"/>
<protein>
    <submittedName>
        <fullName evidence="2">Kinase-like domain-containing protein</fullName>
    </submittedName>
</protein>